<evidence type="ECO:0000313" key="2">
    <source>
        <dbReference type="Proteomes" id="UP001139721"/>
    </source>
</evidence>
<reference evidence="1" key="1">
    <citation type="submission" date="2021-11" db="EMBL/GenBank/DDBJ databases">
        <title>Legionella maioricencis sp. nov., a new species isolated from hot water samples in Mallorca.</title>
        <authorList>
            <person name="Crespi S."/>
            <person name="Drasar V."/>
            <person name="Salva-Serra F."/>
            <person name="Jaen-Luchoro D."/>
            <person name="Pineiro-Iglesias B."/>
            <person name="Aliaga F."/>
            <person name="Fernandez-Juarez V."/>
            <person name="Coll G."/>
            <person name="Moore E.R.B."/>
            <person name="Bennasar-Figueras A."/>
        </authorList>
    </citation>
    <scope>NUCLEOTIDE SEQUENCE</scope>
    <source>
        <strain evidence="1">HCPI-6</strain>
    </source>
</reference>
<accession>A0A9X2CXC8</accession>
<dbReference type="Proteomes" id="UP001139721">
    <property type="component" value="Unassembled WGS sequence"/>
</dbReference>
<protein>
    <submittedName>
        <fullName evidence="1">Uncharacterized protein</fullName>
    </submittedName>
</protein>
<proteinExistence type="predicted"/>
<dbReference type="AlphaFoldDB" id="A0A9X2CXC8"/>
<sequence length="650" mass="74493">MPDTTADLLKKLKVEHNPIKDSPLLGIPLSLFEEKQYPDLLVILWLYEQKWIDDAKTPKSGVVMGQVSYDHVNRFYTSLKKEAFQAILRRNDPNSEENNKLLTLSSKPVIWVNPTQVTHYISNNPVFQLMKDSSQCLNELIFFLRWIGKISALDKTDVVSDWECLKETGNYQLNIPKLVLTLMQIEPFKNHPSPQSLIYQFLSEINAQLALVDENNLIPEILKYYQEILTSLAKKYPPTLEALLIGQGIKIPDTLSLELSLLIKLNLKLVPGLTEEQWPELIYYVSLFLFDHASVDRPLLFFTYAGTELPAALKTLAQKYGTSMPKHTATSKQNMKTADVTFGAILNTQLKEAGLDLHPMLLSLICFENCEPLRTLFIMIWRQQNLNVAGNKTITLKPSPNKFLFGESYNRGPNLIPFKISKHDVVLLEQLILLSKKVLPFDISKASESEQLLIMRKLLTSQGKKIPFFAASPEMTPHQVEFNALKSQIEDPVLRESLFINTMSEFCSVKQINFAAITSFLIEHSSEANQTPPTTQDLLQLCEVVYDADTRDLVISELAKTRLFINLNSPKTLKAQIDGLSKSIAKLDDMIKSLVQTPENKEFELRMWWLEIQKQIHIQWKEMALNKIEQTGIHQQKREQEEVYERSFKL</sequence>
<evidence type="ECO:0000313" key="1">
    <source>
        <dbReference type="EMBL" id="MCL9682499.1"/>
    </source>
</evidence>
<comment type="caution">
    <text evidence="1">The sequence shown here is derived from an EMBL/GenBank/DDBJ whole genome shotgun (WGS) entry which is preliminary data.</text>
</comment>
<keyword evidence="2" id="KW-1185">Reference proteome</keyword>
<dbReference type="RefSeq" id="WP_250420083.1">
    <property type="nucleotide sequence ID" value="NZ_JAJKBJ010000001.1"/>
</dbReference>
<dbReference type="EMBL" id="JAJKBJ010000001">
    <property type="protein sequence ID" value="MCL9682499.1"/>
    <property type="molecule type" value="Genomic_DNA"/>
</dbReference>
<organism evidence="1 2">
    <name type="scientific">Legionella maioricensis</name>
    <dbReference type="NCBI Taxonomy" id="2896528"/>
    <lineage>
        <taxon>Bacteria</taxon>
        <taxon>Pseudomonadati</taxon>
        <taxon>Pseudomonadota</taxon>
        <taxon>Gammaproteobacteria</taxon>
        <taxon>Legionellales</taxon>
        <taxon>Legionellaceae</taxon>
        <taxon>Legionella</taxon>
    </lineage>
</organism>
<gene>
    <name evidence="1" type="ORF">LOX96_00135</name>
</gene>
<name>A0A9X2CXC8_9GAMM</name>